<comment type="similarity">
    <text evidence="3">Belongs to the Nudix hydrolase family. NudK subfamily.</text>
</comment>
<dbReference type="GO" id="GO:0006753">
    <property type="term" value="P:nucleoside phosphate metabolic process"/>
    <property type="evidence" value="ECO:0007669"/>
    <property type="project" value="TreeGrafter"/>
</dbReference>
<protein>
    <recommendedName>
        <fullName evidence="4">GDP-mannose pyrophosphatase</fullName>
    </recommendedName>
    <alternativeName>
        <fullName evidence="6">GDP-mannose hydrolase</fullName>
    </alternativeName>
    <alternativeName>
        <fullName evidence="7">GDPMK</fullName>
    </alternativeName>
</protein>
<dbReference type="InterPro" id="IPR000086">
    <property type="entry name" value="NUDIX_hydrolase_dom"/>
</dbReference>
<accession>A0A7C3LTK8</accession>
<dbReference type="GO" id="GO:0016462">
    <property type="term" value="F:pyrophosphatase activity"/>
    <property type="evidence" value="ECO:0007669"/>
    <property type="project" value="UniProtKB-ARBA"/>
</dbReference>
<dbReference type="PRINTS" id="PR00502">
    <property type="entry name" value="NUDIXFAMILY"/>
</dbReference>
<dbReference type="InterPro" id="IPR020084">
    <property type="entry name" value="NUDIX_hydrolase_CS"/>
</dbReference>
<dbReference type="InterPro" id="IPR015797">
    <property type="entry name" value="NUDIX_hydrolase-like_dom_sf"/>
</dbReference>
<comment type="catalytic activity">
    <reaction evidence="1">
        <text>GDP-alpha-D-mannose + H2O = alpha-D-mannose 1-phosphate + GMP + 2 H(+)</text>
        <dbReference type="Rhea" id="RHEA:27978"/>
        <dbReference type="ChEBI" id="CHEBI:15377"/>
        <dbReference type="ChEBI" id="CHEBI:15378"/>
        <dbReference type="ChEBI" id="CHEBI:57527"/>
        <dbReference type="ChEBI" id="CHEBI:58115"/>
        <dbReference type="ChEBI" id="CHEBI:58409"/>
    </reaction>
</comment>
<evidence type="ECO:0000256" key="7">
    <source>
        <dbReference type="ARBA" id="ARBA00032272"/>
    </source>
</evidence>
<dbReference type="Gene3D" id="3.90.79.10">
    <property type="entry name" value="Nucleoside Triphosphate Pyrophosphohydrolase"/>
    <property type="match status" value="1"/>
</dbReference>
<dbReference type="PANTHER" id="PTHR11839">
    <property type="entry name" value="UDP/ADP-SUGAR PYROPHOSPHATASE"/>
    <property type="match status" value="1"/>
</dbReference>
<evidence type="ECO:0000256" key="5">
    <source>
        <dbReference type="ARBA" id="ARBA00022801"/>
    </source>
</evidence>
<evidence type="ECO:0000256" key="4">
    <source>
        <dbReference type="ARBA" id="ARBA00016377"/>
    </source>
</evidence>
<reference evidence="10" key="1">
    <citation type="journal article" date="2020" name="mSystems">
        <title>Genome- and Community-Level Interaction Insights into Carbon Utilization and Element Cycling Functions of Hydrothermarchaeota in Hydrothermal Sediment.</title>
        <authorList>
            <person name="Zhou Z."/>
            <person name="Liu Y."/>
            <person name="Xu W."/>
            <person name="Pan J."/>
            <person name="Luo Z.H."/>
            <person name="Li M."/>
        </authorList>
    </citation>
    <scope>NUCLEOTIDE SEQUENCE [LARGE SCALE GENOMIC DNA]</scope>
    <source>
        <strain evidence="10">SpSt-902</strain>
    </source>
</reference>
<dbReference type="EMBL" id="DTMM01000219">
    <property type="protein sequence ID" value="HFT94280.1"/>
    <property type="molecule type" value="Genomic_DNA"/>
</dbReference>
<organism evidence="10">
    <name type="scientific">Leptospirillum ferriphilum</name>
    <dbReference type="NCBI Taxonomy" id="178606"/>
    <lineage>
        <taxon>Bacteria</taxon>
        <taxon>Pseudomonadati</taxon>
        <taxon>Nitrospirota</taxon>
        <taxon>Nitrospiria</taxon>
        <taxon>Nitrospirales</taxon>
        <taxon>Nitrospiraceae</taxon>
        <taxon>Leptospirillum</taxon>
    </lineage>
</organism>
<evidence type="ECO:0000256" key="3">
    <source>
        <dbReference type="ARBA" id="ARBA00007275"/>
    </source>
</evidence>
<proteinExistence type="inferred from homology"/>
<evidence type="ECO:0000256" key="8">
    <source>
        <dbReference type="RuleBase" id="RU003476"/>
    </source>
</evidence>
<gene>
    <name evidence="10" type="ORF">ENX03_10225</name>
</gene>
<dbReference type="PROSITE" id="PS51462">
    <property type="entry name" value="NUDIX"/>
    <property type="match status" value="1"/>
</dbReference>
<evidence type="ECO:0000313" key="10">
    <source>
        <dbReference type="EMBL" id="HFT94280.1"/>
    </source>
</evidence>
<dbReference type="CDD" id="cd03424">
    <property type="entry name" value="NUDIX_ADPRase_Nudt5_UGPPase_Nudt14"/>
    <property type="match status" value="1"/>
</dbReference>
<dbReference type="GO" id="GO:0019693">
    <property type="term" value="P:ribose phosphate metabolic process"/>
    <property type="evidence" value="ECO:0007669"/>
    <property type="project" value="TreeGrafter"/>
</dbReference>
<dbReference type="SUPFAM" id="SSF55811">
    <property type="entry name" value="Nudix"/>
    <property type="match status" value="1"/>
</dbReference>
<keyword evidence="5 8" id="KW-0378">Hydrolase</keyword>
<sequence>MVEPSSFNIVSRRKVFQNSRFDVFSDHLECPDGTVVKDYLSIFPLVSSQEGITGVAVLPLLGHRMGLLSVNRHPMGQEGWEIPRGFVDAGESPGEAAVRELREETGLETSLALLLPVGTISPDAGLVKGQIRLFVAESCQEVGGSGKINELGHRSFQYFTFSEIEHLLDAEEIRDPSTLVSILNFFRKRNWKGSGEH</sequence>
<dbReference type="InterPro" id="IPR020476">
    <property type="entry name" value="Nudix_hydrolase"/>
</dbReference>
<evidence type="ECO:0000256" key="6">
    <source>
        <dbReference type="ARBA" id="ARBA00032162"/>
    </source>
</evidence>
<evidence type="ECO:0000256" key="1">
    <source>
        <dbReference type="ARBA" id="ARBA00000847"/>
    </source>
</evidence>
<evidence type="ECO:0000259" key="9">
    <source>
        <dbReference type="PROSITE" id="PS51462"/>
    </source>
</evidence>
<dbReference type="Pfam" id="PF00293">
    <property type="entry name" value="NUDIX"/>
    <property type="match status" value="1"/>
</dbReference>
<dbReference type="PROSITE" id="PS00893">
    <property type="entry name" value="NUDIX_BOX"/>
    <property type="match status" value="1"/>
</dbReference>
<dbReference type="PANTHER" id="PTHR11839:SF18">
    <property type="entry name" value="NUDIX HYDROLASE DOMAIN-CONTAINING PROTEIN"/>
    <property type="match status" value="1"/>
</dbReference>
<comment type="caution">
    <text evidence="10">The sequence shown here is derived from an EMBL/GenBank/DDBJ whole genome shotgun (WGS) entry which is preliminary data.</text>
</comment>
<feature type="domain" description="Nudix hydrolase" evidence="9">
    <location>
        <begin position="1"/>
        <end position="181"/>
    </location>
</feature>
<name>A0A7C3LTK8_9BACT</name>
<dbReference type="AlphaFoldDB" id="A0A7C3LTK8"/>
<evidence type="ECO:0000256" key="2">
    <source>
        <dbReference type="ARBA" id="ARBA00001946"/>
    </source>
</evidence>
<comment type="cofactor">
    <cofactor evidence="2">
        <name>Mg(2+)</name>
        <dbReference type="ChEBI" id="CHEBI:18420"/>
    </cofactor>
</comment>